<comment type="function">
    <text evidence="5">RNA-binding component of the eukaryotic translation initiation factor 3 (eIF-3) complex, which is involved in protein synthesis of a specialized repertoire of mRNAs and, together with other initiation factors, stimulates binding of mRNA and methionyl-tRNAi to the 40S ribosome. The eIF-3 complex specifically targets and initiates translation of a subset of mRNAs involved in cell proliferation. This subunit can bind 18S rRNA.</text>
</comment>
<keyword evidence="2 5" id="KW-0396">Initiation factor</keyword>
<dbReference type="GO" id="GO:0016282">
    <property type="term" value="C:eukaryotic 43S preinitiation complex"/>
    <property type="evidence" value="ECO:0007669"/>
    <property type="project" value="UniProtKB-UniRule"/>
</dbReference>
<dbReference type="HAMAP" id="MF_03006">
    <property type="entry name" value="eIF3g"/>
    <property type="match status" value="1"/>
</dbReference>
<dbReference type="CDD" id="cd12408">
    <property type="entry name" value="RRM_eIF3G_like"/>
    <property type="match status" value="1"/>
</dbReference>
<keyword evidence="4 5" id="KW-0648">Protein biosynthesis</keyword>
<dbReference type="PIRSF" id="PIRSF037949">
    <property type="entry name" value="Transl_init_eIF-3_RNA-bind"/>
    <property type="match status" value="1"/>
</dbReference>
<evidence type="ECO:0000256" key="7">
    <source>
        <dbReference type="SAM" id="MobiDB-lite"/>
    </source>
</evidence>
<evidence type="ECO:0000256" key="5">
    <source>
        <dbReference type="HAMAP-Rule" id="MF_03006"/>
    </source>
</evidence>
<dbReference type="GO" id="GO:0033290">
    <property type="term" value="C:eukaryotic 48S preinitiation complex"/>
    <property type="evidence" value="ECO:0007669"/>
    <property type="project" value="UniProtKB-UniRule"/>
</dbReference>
<evidence type="ECO:0000256" key="6">
    <source>
        <dbReference type="PROSITE-ProRule" id="PRU00176"/>
    </source>
</evidence>
<dbReference type="EMBL" id="HBUF01346517">
    <property type="protein sequence ID" value="CAG6709910.1"/>
    <property type="molecule type" value="Transcribed_RNA"/>
</dbReference>
<dbReference type="InterPro" id="IPR012677">
    <property type="entry name" value="Nucleotide-bd_a/b_plait_sf"/>
</dbReference>
<dbReference type="GO" id="GO:0003723">
    <property type="term" value="F:RNA binding"/>
    <property type="evidence" value="ECO:0007669"/>
    <property type="project" value="UniProtKB-UniRule"/>
</dbReference>
<dbReference type="InterPro" id="IPR000504">
    <property type="entry name" value="RRM_dom"/>
</dbReference>
<protein>
    <recommendedName>
        <fullName evidence="5">Eukaryotic translation initiation factor 3 subunit G</fullName>
        <shortName evidence="5">eIF3g</shortName>
    </recommendedName>
    <alternativeName>
        <fullName evidence="5">Eukaryotic translation initiation factor 3 RNA-binding subunit</fullName>
        <shortName evidence="5">eIF-3 RNA-binding subunit</shortName>
    </alternativeName>
    <alternativeName>
        <fullName evidence="5">Eukaryotic translation initiation factor 3 subunit 4</fullName>
    </alternativeName>
</protein>
<dbReference type="CDD" id="cd12933">
    <property type="entry name" value="eIF3G"/>
    <property type="match status" value="1"/>
</dbReference>
<comment type="subunit">
    <text evidence="5">Component of the eukaryotic translation initiation factor 3 (eIF-3) complex.</text>
</comment>
<dbReference type="PROSITE" id="PS50102">
    <property type="entry name" value="RRM"/>
    <property type="match status" value="1"/>
</dbReference>
<evidence type="ECO:0000256" key="1">
    <source>
        <dbReference type="ARBA" id="ARBA00022490"/>
    </source>
</evidence>
<dbReference type="EMBL" id="HBUF01039078">
    <property type="protein sequence ID" value="CAG6617516.1"/>
    <property type="molecule type" value="Transcribed_RNA"/>
</dbReference>
<dbReference type="GO" id="GO:0003743">
    <property type="term" value="F:translation initiation factor activity"/>
    <property type="evidence" value="ECO:0007669"/>
    <property type="project" value="UniProtKB-UniRule"/>
</dbReference>
<comment type="similarity">
    <text evidence="5">Belongs to the eIF-3 subunit G family.</text>
</comment>
<dbReference type="InterPro" id="IPR034240">
    <property type="entry name" value="eIF3G_RRM"/>
</dbReference>
<dbReference type="SUPFAM" id="SSF54928">
    <property type="entry name" value="RNA-binding domain, RBD"/>
    <property type="match status" value="1"/>
</dbReference>
<dbReference type="GO" id="GO:0005852">
    <property type="term" value="C:eukaryotic translation initiation factor 3 complex"/>
    <property type="evidence" value="ECO:0007669"/>
    <property type="project" value="UniProtKB-UniRule"/>
</dbReference>
<dbReference type="Pfam" id="PF00076">
    <property type="entry name" value="RRM_1"/>
    <property type="match status" value="1"/>
</dbReference>
<dbReference type="Gene3D" id="3.30.70.330">
    <property type="match status" value="1"/>
</dbReference>
<proteinExistence type="inferred from homology"/>
<dbReference type="EMBL" id="HBUF01544674">
    <property type="protein sequence ID" value="CAG6756415.1"/>
    <property type="molecule type" value="Transcribed_RNA"/>
</dbReference>
<dbReference type="PANTHER" id="PTHR10352">
    <property type="entry name" value="EUKARYOTIC TRANSLATION INITIATION FACTOR 3 SUBUNIT G"/>
    <property type="match status" value="1"/>
</dbReference>
<dbReference type="Pfam" id="PF12353">
    <property type="entry name" value="eIF3g"/>
    <property type="match status" value="1"/>
</dbReference>
<dbReference type="EMBL" id="HBUF01346516">
    <property type="protein sequence ID" value="CAG6709908.1"/>
    <property type="molecule type" value="Transcribed_RNA"/>
</dbReference>
<dbReference type="EMBL" id="HBUF01346515">
    <property type="protein sequence ID" value="CAG6709906.1"/>
    <property type="molecule type" value="Transcribed_RNA"/>
</dbReference>
<evidence type="ECO:0000256" key="2">
    <source>
        <dbReference type="ARBA" id="ARBA00022540"/>
    </source>
</evidence>
<organism evidence="9">
    <name type="scientific">Cacopsylla melanoneura</name>
    <dbReference type="NCBI Taxonomy" id="428564"/>
    <lineage>
        <taxon>Eukaryota</taxon>
        <taxon>Metazoa</taxon>
        <taxon>Ecdysozoa</taxon>
        <taxon>Arthropoda</taxon>
        <taxon>Hexapoda</taxon>
        <taxon>Insecta</taxon>
        <taxon>Pterygota</taxon>
        <taxon>Neoptera</taxon>
        <taxon>Paraneoptera</taxon>
        <taxon>Hemiptera</taxon>
        <taxon>Sternorrhyncha</taxon>
        <taxon>Psylloidea</taxon>
        <taxon>Psyllidae</taxon>
        <taxon>Psyllinae</taxon>
        <taxon>Cacopsylla</taxon>
    </lineage>
</organism>
<dbReference type="EMBL" id="HBUF01212327">
    <property type="protein sequence ID" value="CAG6665938.1"/>
    <property type="molecule type" value="Transcribed_RNA"/>
</dbReference>
<dbReference type="InterPro" id="IPR035979">
    <property type="entry name" value="RBD_domain_sf"/>
</dbReference>
<comment type="subcellular location">
    <subcellularLocation>
        <location evidence="5">Cytoplasm</location>
    </subcellularLocation>
</comment>
<dbReference type="EMBL" id="HBUF01039079">
    <property type="protein sequence ID" value="CAG6617518.1"/>
    <property type="molecule type" value="Transcribed_RNA"/>
</dbReference>
<sequence>MPEARMNWSEEVERENEYGELPSLPAPVEEFDKEKGLKIVTEYRYDSNDKKTKVVRTLKVEKKLVSKGIASRKHLSKYGKSANDKPGPQSNTTIIGEEVHIQFISNKEEVEKPEEENLEKLKFISCRMCKGTHFTNNCPFKDSAMFLQAEAGKKAFNTVPGTNILAPSSVDDKKPGGPGTPGGPTSYVPPALRDGGKRGVEGGYNARRNDDTTAIRISNLSVNTSENDLEDLVKQFGPTSKMYLSRDKTNGLCKGFAYIHFKNKADAAKAIQYLNGYGYDHLILSVDWSKSTNQ</sequence>
<evidence type="ECO:0000256" key="3">
    <source>
        <dbReference type="ARBA" id="ARBA00022884"/>
    </source>
</evidence>
<dbReference type="GO" id="GO:0001732">
    <property type="term" value="P:formation of cytoplasmic translation initiation complex"/>
    <property type="evidence" value="ECO:0007669"/>
    <property type="project" value="UniProtKB-UniRule"/>
</dbReference>
<dbReference type="SMART" id="SM00360">
    <property type="entry name" value="RRM"/>
    <property type="match status" value="1"/>
</dbReference>
<feature type="domain" description="RRM" evidence="8">
    <location>
        <begin position="213"/>
        <end position="291"/>
    </location>
</feature>
<dbReference type="InterPro" id="IPR024675">
    <property type="entry name" value="eIF3g_N"/>
</dbReference>
<evidence type="ECO:0000259" key="8">
    <source>
        <dbReference type="PROSITE" id="PS50102"/>
    </source>
</evidence>
<dbReference type="AlphaFoldDB" id="A0A8D8URT3"/>
<dbReference type="InterPro" id="IPR017334">
    <property type="entry name" value="eIF3_g"/>
</dbReference>
<feature type="region of interest" description="Disordered" evidence="7">
    <location>
        <begin position="1"/>
        <end position="27"/>
    </location>
</feature>
<keyword evidence="1 5" id="KW-0963">Cytoplasm</keyword>
<reference evidence="9" key="1">
    <citation type="submission" date="2021-05" db="EMBL/GenBank/DDBJ databases">
        <authorList>
            <person name="Alioto T."/>
            <person name="Alioto T."/>
            <person name="Gomez Garrido J."/>
        </authorList>
    </citation>
    <scope>NUCLEOTIDE SEQUENCE</scope>
</reference>
<name>A0A8D8URT3_9HEMI</name>
<evidence type="ECO:0000313" key="9">
    <source>
        <dbReference type="EMBL" id="CAG6709906.1"/>
    </source>
</evidence>
<dbReference type="EMBL" id="HBUF01212326">
    <property type="protein sequence ID" value="CAG6665936.1"/>
    <property type="molecule type" value="Transcribed_RNA"/>
</dbReference>
<accession>A0A8D8URT3</accession>
<keyword evidence="3 6" id="KW-0694">RNA-binding</keyword>
<feature type="region of interest" description="Disordered" evidence="7">
    <location>
        <begin position="166"/>
        <end position="199"/>
    </location>
</feature>
<evidence type="ECO:0000256" key="4">
    <source>
        <dbReference type="ARBA" id="ARBA00022917"/>
    </source>
</evidence>